<dbReference type="GO" id="GO:0008168">
    <property type="term" value="F:methyltransferase activity"/>
    <property type="evidence" value="ECO:0007669"/>
    <property type="project" value="UniProtKB-KW"/>
</dbReference>
<dbReference type="RefSeq" id="WP_254576548.1">
    <property type="nucleotide sequence ID" value="NZ_CP100595.1"/>
</dbReference>
<protein>
    <submittedName>
        <fullName evidence="2">Class I SAM-dependent methyltransferase</fullName>
    </submittedName>
</protein>
<reference evidence="2" key="1">
    <citation type="submission" date="2022-07" db="EMBL/GenBank/DDBJ databases">
        <title>Arcobacter roscoffensis sp. nov., a marine bacterium isolated from coastal seawater collected from Roscoff, France.</title>
        <authorList>
            <person name="Pascual J."/>
            <person name="Lepeaux C."/>
            <person name="Methner A."/>
            <person name="Overmann J."/>
        </authorList>
    </citation>
    <scope>NUCLEOTIDE SEQUENCE</scope>
    <source>
        <strain evidence="2">ARW1-2F2</strain>
    </source>
</reference>
<dbReference type="EMBL" id="CP100595">
    <property type="protein sequence ID" value="UTJ06369.1"/>
    <property type="molecule type" value="Genomic_DNA"/>
</dbReference>
<name>A0ABY5E491_9BACT</name>
<dbReference type="InterPro" id="IPR029063">
    <property type="entry name" value="SAM-dependent_MTases_sf"/>
</dbReference>
<evidence type="ECO:0000313" key="2">
    <source>
        <dbReference type="EMBL" id="UTJ06369.1"/>
    </source>
</evidence>
<dbReference type="GO" id="GO:0032259">
    <property type="term" value="P:methylation"/>
    <property type="evidence" value="ECO:0007669"/>
    <property type="project" value="UniProtKB-KW"/>
</dbReference>
<dbReference type="Pfam" id="PF13649">
    <property type="entry name" value="Methyltransf_25"/>
    <property type="match status" value="1"/>
</dbReference>
<dbReference type="InterPro" id="IPR041698">
    <property type="entry name" value="Methyltransf_25"/>
</dbReference>
<dbReference type="Gene3D" id="3.40.50.150">
    <property type="entry name" value="Vaccinia Virus protein VP39"/>
    <property type="match status" value="1"/>
</dbReference>
<proteinExistence type="predicted"/>
<evidence type="ECO:0000313" key="3">
    <source>
        <dbReference type="Proteomes" id="UP001060012"/>
    </source>
</evidence>
<feature type="domain" description="Methyltransferase" evidence="1">
    <location>
        <begin position="32"/>
        <end position="123"/>
    </location>
</feature>
<accession>A0ABY5E491</accession>
<keyword evidence="2" id="KW-0489">Methyltransferase</keyword>
<keyword evidence="2" id="KW-0808">Transferase</keyword>
<gene>
    <name evidence="2" type="ORF">NJU99_14120</name>
</gene>
<dbReference type="SUPFAM" id="SSF53335">
    <property type="entry name" value="S-adenosyl-L-methionine-dependent methyltransferases"/>
    <property type="match status" value="1"/>
</dbReference>
<organism evidence="2 3">
    <name type="scientific">Arcobacter roscoffensis</name>
    <dbReference type="NCBI Taxonomy" id="2961520"/>
    <lineage>
        <taxon>Bacteria</taxon>
        <taxon>Pseudomonadati</taxon>
        <taxon>Campylobacterota</taxon>
        <taxon>Epsilonproteobacteria</taxon>
        <taxon>Campylobacterales</taxon>
        <taxon>Arcobacteraceae</taxon>
        <taxon>Arcobacter</taxon>
    </lineage>
</organism>
<sequence>MNVKNIKGLKYPDEYIIKYFFKEKLFNSKGKVIEFGCSNGNNLALFSQYNYDVIGIDISNQAVSDANYNFQNIYENTGNFTFYCDDMLAFANNNKNLEVDVFLLPNIINYIKKEDLVVFLKTMIQNNNIKKDASIFVRCRTPKDFRFGIGEKLECNTYKLSEEFDITGEASCINRFYSEFELVDLLKKTLDLKDFITLSCECQNPQSENTIVLNSDMVLWGKIN</sequence>
<evidence type="ECO:0000259" key="1">
    <source>
        <dbReference type="Pfam" id="PF13649"/>
    </source>
</evidence>
<dbReference type="Proteomes" id="UP001060012">
    <property type="component" value="Chromosome"/>
</dbReference>
<keyword evidence="3" id="KW-1185">Reference proteome</keyword>